<feature type="transmembrane region" description="Helical" evidence="2">
    <location>
        <begin position="119"/>
        <end position="136"/>
    </location>
</feature>
<feature type="transmembrane region" description="Helical" evidence="2">
    <location>
        <begin position="90"/>
        <end position="107"/>
    </location>
</feature>
<dbReference type="OrthoDB" id="5597489at2759"/>
<dbReference type="EMBL" id="CM032182">
    <property type="protein sequence ID" value="KAG7097053.1"/>
    <property type="molecule type" value="Genomic_DNA"/>
</dbReference>
<dbReference type="PANTHER" id="PTHR37846:SF1">
    <property type="entry name" value="DEACETYLASE-LIKE PROTEIN"/>
    <property type="match status" value="1"/>
</dbReference>
<dbReference type="Pfam" id="PF24841">
    <property type="entry name" value="DUF7719"/>
    <property type="match status" value="1"/>
</dbReference>
<dbReference type="Proteomes" id="UP001049176">
    <property type="component" value="Chromosome 2"/>
</dbReference>
<organism evidence="4 5">
    <name type="scientific">Marasmius oreades</name>
    <name type="common">fairy-ring Marasmius</name>
    <dbReference type="NCBI Taxonomy" id="181124"/>
    <lineage>
        <taxon>Eukaryota</taxon>
        <taxon>Fungi</taxon>
        <taxon>Dikarya</taxon>
        <taxon>Basidiomycota</taxon>
        <taxon>Agaricomycotina</taxon>
        <taxon>Agaricomycetes</taxon>
        <taxon>Agaricomycetidae</taxon>
        <taxon>Agaricales</taxon>
        <taxon>Marasmiineae</taxon>
        <taxon>Marasmiaceae</taxon>
        <taxon>Marasmius</taxon>
    </lineage>
</organism>
<evidence type="ECO:0000313" key="4">
    <source>
        <dbReference type="EMBL" id="KAG7097053.1"/>
    </source>
</evidence>
<name>A0A9P7UYS3_9AGAR</name>
<dbReference type="RefSeq" id="XP_043013523.1">
    <property type="nucleotide sequence ID" value="XM_043148921.1"/>
</dbReference>
<proteinExistence type="predicted"/>
<feature type="compositionally biased region" description="Basic and acidic residues" evidence="1">
    <location>
        <begin position="1"/>
        <end position="10"/>
    </location>
</feature>
<dbReference type="KEGG" id="more:E1B28_004444"/>
<evidence type="ECO:0000256" key="1">
    <source>
        <dbReference type="SAM" id="MobiDB-lite"/>
    </source>
</evidence>
<dbReference type="AlphaFoldDB" id="A0A9P7UYS3"/>
<dbReference type="PANTHER" id="PTHR37846">
    <property type="entry name" value="YALI0B21296P"/>
    <property type="match status" value="1"/>
</dbReference>
<accession>A0A9P7UYS3</accession>
<feature type="transmembrane region" description="Helical" evidence="2">
    <location>
        <begin position="59"/>
        <end position="78"/>
    </location>
</feature>
<feature type="domain" description="DUF7719" evidence="3">
    <location>
        <begin position="118"/>
        <end position="183"/>
    </location>
</feature>
<feature type="region of interest" description="Disordered" evidence="1">
    <location>
        <begin position="1"/>
        <end position="21"/>
    </location>
</feature>
<reference evidence="4" key="1">
    <citation type="journal article" date="2021" name="Genome Biol. Evol.">
        <title>The assembled and annotated genome of the fairy-ring fungus Marasmius oreades.</title>
        <authorList>
            <person name="Hiltunen M."/>
            <person name="Ament-Velasquez S.L."/>
            <person name="Johannesson H."/>
        </authorList>
    </citation>
    <scope>NUCLEOTIDE SEQUENCE</scope>
    <source>
        <strain evidence="4">03SP1</strain>
    </source>
</reference>
<dbReference type="InterPro" id="IPR056136">
    <property type="entry name" value="DUF7719"/>
</dbReference>
<dbReference type="GeneID" id="66073520"/>
<keyword evidence="2" id="KW-0812">Transmembrane</keyword>
<sequence>MDRRRQEKPLESTPAQEMPEDEQWRLVNQSGILSKIPEAPKQKTLLEEEAPLANEILDATLYIIPFSTLLLVMDVIIHNQYGEYPPLKEFAGRMASGVPILGLFVFYTKRHQDNRRTKFLMFLLSVCVGPRLLYILARSSFTVNIRQAPPLITLWIYTIVQLDLGPAFLNLVICGLFVWWKDLRRYLI</sequence>
<gene>
    <name evidence="4" type="ORF">E1B28_004444</name>
</gene>
<keyword evidence="2" id="KW-1133">Transmembrane helix</keyword>
<evidence type="ECO:0000313" key="5">
    <source>
        <dbReference type="Proteomes" id="UP001049176"/>
    </source>
</evidence>
<keyword evidence="2" id="KW-0472">Membrane</keyword>
<evidence type="ECO:0000256" key="2">
    <source>
        <dbReference type="SAM" id="Phobius"/>
    </source>
</evidence>
<keyword evidence="5" id="KW-1185">Reference proteome</keyword>
<feature type="transmembrane region" description="Helical" evidence="2">
    <location>
        <begin position="156"/>
        <end position="180"/>
    </location>
</feature>
<comment type="caution">
    <text evidence="4">The sequence shown here is derived from an EMBL/GenBank/DDBJ whole genome shotgun (WGS) entry which is preliminary data.</text>
</comment>
<evidence type="ECO:0000259" key="3">
    <source>
        <dbReference type="Pfam" id="PF24841"/>
    </source>
</evidence>
<protein>
    <recommendedName>
        <fullName evidence="3">DUF7719 domain-containing protein</fullName>
    </recommendedName>
</protein>